<accession>A0ABS4G8I9</accession>
<gene>
    <name evidence="3" type="ORF">J2Z34_003397</name>
</gene>
<comment type="similarity">
    <text evidence="1">Belongs to the UPF0065 (bug) family.</text>
</comment>
<keyword evidence="3" id="KW-0675">Receptor</keyword>
<dbReference type="PANTHER" id="PTHR42928:SF5">
    <property type="entry name" value="BLR1237 PROTEIN"/>
    <property type="match status" value="1"/>
</dbReference>
<dbReference type="Gene3D" id="3.40.190.150">
    <property type="entry name" value="Bordetella uptake gene, domain 1"/>
    <property type="match status" value="1"/>
</dbReference>
<dbReference type="EMBL" id="JAGGKC010000046">
    <property type="protein sequence ID" value="MBP1920877.1"/>
    <property type="molecule type" value="Genomic_DNA"/>
</dbReference>
<dbReference type="PANTHER" id="PTHR42928">
    <property type="entry name" value="TRICARBOXYLATE-BINDING PROTEIN"/>
    <property type="match status" value="1"/>
</dbReference>
<dbReference type="Pfam" id="PF03401">
    <property type="entry name" value="TctC"/>
    <property type="match status" value="1"/>
</dbReference>
<evidence type="ECO:0000313" key="4">
    <source>
        <dbReference type="Proteomes" id="UP001519271"/>
    </source>
</evidence>
<sequence>MKKRLSVLLLLLSMVLMIVSGCAAKTETPSTPSSTTAPSAEVKYPTKPITIMVGYSAGGSSDVMVRILANKLEKYIGQPIVVVNKTGAGGWVAWEELIKSTTPDGYTISLINTPNITLGAFDSVNPRAYTIDDVDLLANQVTDFNVIAIRNDEKRYTDLGSLVEYAKTNTVLSASSATGIISDDATVVEYFNMNYKTDFEIIQTAGAKDNETMFISGNSDVLVANIADVLAASKNGSYKIIAIFSPERSKLLPDVPTVKELGFGDAYMFSARGYALPKGVDPAIKEKIMAALESAINDPEVVNKLNEMGAQTDFMKGQEYYDFLKNNVNLSKGIYGIK</sequence>
<dbReference type="PROSITE" id="PS51257">
    <property type="entry name" value="PROKAR_LIPOPROTEIN"/>
    <property type="match status" value="1"/>
</dbReference>
<feature type="signal peptide" evidence="2">
    <location>
        <begin position="1"/>
        <end position="24"/>
    </location>
</feature>
<feature type="chain" id="PRO_5046660033" evidence="2">
    <location>
        <begin position="25"/>
        <end position="338"/>
    </location>
</feature>
<dbReference type="Proteomes" id="UP001519271">
    <property type="component" value="Unassembled WGS sequence"/>
</dbReference>
<organism evidence="3 4">
    <name type="scientific">Youngiibacter multivorans</name>
    <dbReference type="NCBI Taxonomy" id="937251"/>
    <lineage>
        <taxon>Bacteria</taxon>
        <taxon>Bacillati</taxon>
        <taxon>Bacillota</taxon>
        <taxon>Clostridia</taxon>
        <taxon>Eubacteriales</taxon>
        <taxon>Clostridiaceae</taxon>
        <taxon>Youngiibacter</taxon>
    </lineage>
</organism>
<dbReference type="CDD" id="cd07012">
    <property type="entry name" value="PBP2_Bug_TTT"/>
    <property type="match status" value="1"/>
</dbReference>
<dbReference type="InterPro" id="IPR005064">
    <property type="entry name" value="BUG"/>
</dbReference>
<reference evidence="3 4" key="1">
    <citation type="submission" date="2021-03" db="EMBL/GenBank/DDBJ databases">
        <title>Genomic Encyclopedia of Type Strains, Phase IV (KMG-IV): sequencing the most valuable type-strain genomes for metagenomic binning, comparative biology and taxonomic classification.</title>
        <authorList>
            <person name="Goeker M."/>
        </authorList>
    </citation>
    <scope>NUCLEOTIDE SEQUENCE [LARGE SCALE GENOMIC DNA]</scope>
    <source>
        <strain evidence="3 4">DSM 6139</strain>
    </source>
</reference>
<dbReference type="SUPFAM" id="SSF53850">
    <property type="entry name" value="Periplasmic binding protein-like II"/>
    <property type="match status" value="1"/>
</dbReference>
<keyword evidence="2" id="KW-0732">Signal</keyword>
<dbReference type="InterPro" id="IPR042100">
    <property type="entry name" value="Bug_dom1"/>
</dbReference>
<keyword evidence="4" id="KW-1185">Reference proteome</keyword>
<dbReference type="RefSeq" id="WP_209461031.1">
    <property type="nucleotide sequence ID" value="NZ_JAGGKC010000046.1"/>
</dbReference>
<evidence type="ECO:0000256" key="1">
    <source>
        <dbReference type="ARBA" id="ARBA00006987"/>
    </source>
</evidence>
<proteinExistence type="inferred from homology"/>
<protein>
    <submittedName>
        <fullName evidence="3">Tripartite-type tricarboxylate transporter receptor subunit TctC</fullName>
    </submittedName>
</protein>
<evidence type="ECO:0000313" key="3">
    <source>
        <dbReference type="EMBL" id="MBP1920877.1"/>
    </source>
</evidence>
<dbReference type="Gene3D" id="3.40.190.10">
    <property type="entry name" value="Periplasmic binding protein-like II"/>
    <property type="match status" value="1"/>
</dbReference>
<comment type="caution">
    <text evidence="3">The sequence shown here is derived from an EMBL/GenBank/DDBJ whole genome shotgun (WGS) entry which is preliminary data.</text>
</comment>
<name>A0ABS4G8I9_9CLOT</name>
<dbReference type="PIRSF" id="PIRSF017082">
    <property type="entry name" value="YflP"/>
    <property type="match status" value="1"/>
</dbReference>
<evidence type="ECO:0000256" key="2">
    <source>
        <dbReference type="SAM" id="SignalP"/>
    </source>
</evidence>